<dbReference type="SUPFAM" id="SSF56731">
    <property type="entry name" value="DNA primase core"/>
    <property type="match status" value="1"/>
</dbReference>
<evidence type="ECO:0000313" key="2">
    <source>
        <dbReference type="EMBL" id="MCY9760371.1"/>
    </source>
</evidence>
<dbReference type="CDD" id="cd01029">
    <property type="entry name" value="TOPRIM_primases"/>
    <property type="match status" value="1"/>
</dbReference>
<keyword evidence="3" id="KW-1185">Reference proteome</keyword>
<accession>A0ABT4GV94</accession>
<organism evidence="2 3">
    <name type="scientific">Paenibacillus alvei</name>
    <name type="common">Bacillus alvei</name>
    <dbReference type="NCBI Taxonomy" id="44250"/>
    <lineage>
        <taxon>Bacteria</taxon>
        <taxon>Bacillati</taxon>
        <taxon>Bacillota</taxon>
        <taxon>Bacilli</taxon>
        <taxon>Bacillales</taxon>
        <taxon>Paenibacillaceae</taxon>
        <taxon>Paenibacillus</taxon>
    </lineage>
</organism>
<reference evidence="2 3" key="1">
    <citation type="submission" date="2022-05" db="EMBL/GenBank/DDBJ databases">
        <title>Genome Sequencing of Bee-Associated Microbes.</title>
        <authorList>
            <person name="Dunlap C."/>
        </authorList>
    </citation>
    <scope>NUCLEOTIDE SEQUENCE [LARGE SCALE GENOMIC DNA]</scope>
    <source>
        <strain evidence="2 3">NRRL B-04010</strain>
    </source>
</reference>
<evidence type="ECO:0000259" key="1">
    <source>
        <dbReference type="SMART" id="SM00493"/>
    </source>
</evidence>
<proteinExistence type="predicted"/>
<comment type="caution">
    <text evidence="2">The sequence shown here is derived from an EMBL/GenBank/DDBJ whole genome shotgun (WGS) entry which is preliminary data.</text>
</comment>
<dbReference type="EMBL" id="JAMDNP010000011">
    <property type="protein sequence ID" value="MCY9760371.1"/>
    <property type="molecule type" value="Genomic_DNA"/>
</dbReference>
<dbReference type="SMART" id="SM00493">
    <property type="entry name" value="TOPRIM"/>
    <property type="match status" value="1"/>
</dbReference>
<protein>
    <submittedName>
        <fullName evidence="2">Toprim domain-containing protein</fullName>
    </submittedName>
</protein>
<dbReference type="Proteomes" id="UP001527181">
    <property type="component" value="Unassembled WGS sequence"/>
</dbReference>
<dbReference type="InterPro" id="IPR034154">
    <property type="entry name" value="TOPRIM_DnaG/twinkle"/>
</dbReference>
<dbReference type="InterPro" id="IPR006171">
    <property type="entry name" value="TOPRIM_dom"/>
</dbReference>
<evidence type="ECO:0000313" key="3">
    <source>
        <dbReference type="Proteomes" id="UP001527181"/>
    </source>
</evidence>
<sequence>MINYEEELRKYEWVKPMWTSDKFTASSPFRTGDSTASFYVWLEDNPRFHARAGDWGDSGAVDPEYRRGDFVKLLAFLRQETEYEAREYLRYAYTTEWTSEEELTLSPPKLAIESAPKPLSIRLLDQYADRHPYLERRGISEAVLRALNVGYDRVRQAVTIPWFLPDGRLGNVMYRSVNSKIFWFAKVCPSCGHGHIVRHNVTYRCKACGQEAAQPIEGMPIRSMLYGMDVIYRRKVKRAALVEAPIDSLFLMSCGIPAVAVGGTAFNEAKRDLIIRSGIEEITLFTDNDKPGEEMKRKAIELLDGFVTLKEVVYPEGCKDPCDVGDPNIVREMFSSSTKYSKLLQLEMI</sequence>
<feature type="domain" description="Toprim" evidence="1">
    <location>
        <begin position="237"/>
        <end position="308"/>
    </location>
</feature>
<dbReference type="RefSeq" id="WP_268599551.1">
    <property type="nucleotide sequence ID" value="NZ_JAMDNP010000011.1"/>
</dbReference>
<name>A0ABT4GV94_PAEAL</name>
<dbReference type="Gene3D" id="3.40.1360.10">
    <property type="match status" value="1"/>
</dbReference>
<dbReference type="Pfam" id="PF13155">
    <property type="entry name" value="Toprim_2"/>
    <property type="match status" value="1"/>
</dbReference>
<gene>
    <name evidence="2" type="ORF">M5X12_07250</name>
</gene>